<keyword evidence="3" id="KW-1185">Reference proteome</keyword>
<organism evidence="2 3">
    <name type="scientific">Maliponia aquimaris</name>
    <dbReference type="NCBI Taxonomy" id="1673631"/>
    <lineage>
        <taxon>Bacteria</taxon>
        <taxon>Pseudomonadati</taxon>
        <taxon>Pseudomonadota</taxon>
        <taxon>Alphaproteobacteria</taxon>
        <taxon>Rhodobacterales</taxon>
        <taxon>Paracoccaceae</taxon>
        <taxon>Maliponia</taxon>
    </lineage>
</organism>
<dbReference type="AlphaFoldDB" id="A0A238JYP1"/>
<proteinExistence type="predicted"/>
<accession>A0A238JYP1</accession>
<dbReference type="Proteomes" id="UP000207598">
    <property type="component" value="Unassembled WGS sequence"/>
</dbReference>
<evidence type="ECO:0000313" key="2">
    <source>
        <dbReference type="EMBL" id="SMX35788.1"/>
    </source>
</evidence>
<name>A0A238JYP1_9RHOB</name>
<gene>
    <name evidence="2" type="ORF">MAA8898_00644</name>
</gene>
<dbReference type="EMBL" id="FXYF01000002">
    <property type="protein sequence ID" value="SMX35788.1"/>
    <property type="molecule type" value="Genomic_DNA"/>
</dbReference>
<sequence length="202" mass="21036">MRLAVLSAALGPSSAQAQGLDINDLLRGGTGDTPERTVPAPVDPGLTDRLRGAPPWQAESAADSPLLPAPPVLPFAETALAGRWTGVGAQCAGQYLDLTATDGGYAGTFQRRNARSGRQVVTRIAAQPDKPWQGAPHPLQDGAFFSFARQYAAQVTPPASTAPVPEGGWPLTLILAREAETGALTLRFLEPVTVCAFAREGG</sequence>
<evidence type="ECO:0000256" key="1">
    <source>
        <dbReference type="SAM" id="MobiDB-lite"/>
    </source>
</evidence>
<reference evidence="2 3" key="1">
    <citation type="submission" date="2017-05" db="EMBL/GenBank/DDBJ databases">
        <authorList>
            <person name="Song R."/>
            <person name="Chenine A.L."/>
            <person name="Ruprecht R.M."/>
        </authorList>
    </citation>
    <scope>NUCLEOTIDE SEQUENCE [LARGE SCALE GENOMIC DNA]</scope>
    <source>
        <strain evidence="2 3">CECT 8898</strain>
    </source>
</reference>
<protein>
    <submittedName>
        <fullName evidence="2">Uncharacterized protein</fullName>
    </submittedName>
</protein>
<feature type="region of interest" description="Disordered" evidence="1">
    <location>
        <begin position="23"/>
        <end position="47"/>
    </location>
</feature>
<evidence type="ECO:0000313" key="3">
    <source>
        <dbReference type="Proteomes" id="UP000207598"/>
    </source>
</evidence>